<feature type="binding site" evidence="9">
    <location>
        <position position="286"/>
    </location>
    <ligand>
        <name>Zn(2+)</name>
        <dbReference type="ChEBI" id="CHEBI:29105"/>
        <label>2</label>
        <note>catalytic</note>
    </ligand>
</feature>
<dbReference type="PANTHER" id="PTHR10201:SF213">
    <property type="entry name" value="METALLOENDOPROTEINASE 2-MMP-LIKE"/>
    <property type="match status" value="1"/>
</dbReference>
<evidence type="ECO:0000256" key="10">
    <source>
        <dbReference type="SAM" id="SignalP"/>
    </source>
</evidence>
<dbReference type="Proteomes" id="UP000187406">
    <property type="component" value="Unassembled WGS sequence"/>
</dbReference>
<feature type="binding site" evidence="9">
    <location>
        <position position="249"/>
    </location>
    <ligand>
        <name>Ca(2+)</name>
        <dbReference type="ChEBI" id="CHEBI:29108"/>
        <label>1</label>
    </ligand>
</feature>
<name>A0A1Q3CMV5_CEPFO</name>
<evidence type="ECO:0000256" key="2">
    <source>
        <dbReference type="ARBA" id="ARBA00022670"/>
    </source>
</evidence>
<dbReference type="GO" id="GO:0030574">
    <property type="term" value="P:collagen catabolic process"/>
    <property type="evidence" value="ECO:0007669"/>
    <property type="project" value="TreeGrafter"/>
</dbReference>
<proteinExistence type="inferred from homology"/>
<feature type="binding site" evidence="9">
    <location>
        <position position="244"/>
    </location>
    <ligand>
        <name>Zn(2+)</name>
        <dbReference type="ChEBI" id="CHEBI:29105"/>
        <label>1</label>
    </ligand>
</feature>
<dbReference type="InterPro" id="IPR002477">
    <property type="entry name" value="Peptidoglycan-bd-like"/>
</dbReference>
<feature type="chain" id="PRO_5012185208" evidence="10">
    <location>
        <begin position="29"/>
        <end position="312"/>
    </location>
</feature>
<evidence type="ECO:0000256" key="1">
    <source>
        <dbReference type="ARBA" id="ARBA00009614"/>
    </source>
</evidence>
<comment type="cofactor">
    <cofactor evidence="9">
        <name>Ca(2+)</name>
        <dbReference type="ChEBI" id="CHEBI:29108"/>
    </cofactor>
    <text evidence="9">Can bind about 5 Ca(2+) ions per subunit.</text>
</comment>
<dbReference type="GO" id="GO:0004222">
    <property type="term" value="F:metalloendopeptidase activity"/>
    <property type="evidence" value="ECO:0007669"/>
    <property type="project" value="InterPro"/>
</dbReference>
<dbReference type="InParanoid" id="A0A1Q3CMV5"/>
<dbReference type="Pfam" id="PF01471">
    <property type="entry name" value="PG_binding_1"/>
    <property type="match status" value="1"/>
</dbReference>
<keyword evidence="6" id="KW-0482">Metalloprotease</keyword>
<comment type="cofactor">
    <cofactor evidence="9">
        <name>Zn(2+)</name>
        <dbReference type="ChEBI" id="CHEBI:29105"/>
    </cofactor>
    <text evidence="9">Binds 2 Zn(2+) ions per subunit.</text>
</comment>
<dbReference type="InterPro" id="IPR001818">
    <property type="entry name" value="Pept_M10_metallopeptidase"/>
</dbReference>
<gene>
    <name evidence="12" type="ORF">CFOL_v3_24853</name>
</gene>
<feature type="non-terminal residue" evidence="12">
    <location>
        <position position="1"/>
    </location>
</feature>
<feature type="binding site" evidence="8">
    <location>
        <position position="268"/>
    </location>
    <ligand>
        <name>Zn(2+)</name>
        <dbReference type="ChEBI" id="CHEBI:29105"/>
        <label>2</label>
        <note>catalytic</note>
    </ligand>
</feature>
<evidence type="ECO:0000256" key="9">
    <source>
        <dbReference type="PIRSR" id="PIRSR621190-2"/>
    </source>
</evidence>
<evidence type="ECO:0000259" key="11">
    <source>
        <dbReference type="SMART" id="SM00235"/>
    </source>
</evidence>
<feature type="binding site" evidence="8">
    <location>
        <position position="272"/>
    </location>
    <ligand>
        <name>Zn(2+)</name>
        <dbReference type="ChEBI" id="CHEBI:29105"/>
        <label>2</label>
        <note>catalytic</note>
    </ligand>
</feature>
<dbReference type="SUPFAM" id="SSF55486">
    <property type="entry name" value="Metalloproteases ('zincins'), catalytic domain"/>
    <property type="match status" value="1"/>
</dbReference>
<dbReference type="GO" id="GO:0030198">
    <property type="term" value="P:extracellular matrix organization"/>
    <property type="evidence" value="ECO:0007669"/>
    <property type="project" value="TreeGrafter"/>
</dbReference>
<feature type="binding site" evidence="9">
    <location>
        <position position="249"/>
    </location>
    <ligand>
        <name>Ca(2+)</name>
        <dbReference type="ChEBI" id="CHEBI:29108"/>
        <label>3</label>
    </ligand>
</feature>
<feature type="binding site" evidence="9">
    <location>
        <position position="234"/>
    </location>
    <ligand>
        <name>Zn(2+)</name>
        <dbReference type="ChEBI" id="CHEBI:29105"/>
        <label>1</label>
    </ligand>
</feature>
<feature type="active site" evidence="7">
    <location>
        <position position="269"/>
    </location>
</feature>
<dbReference type="CDD" id="cd04278">
    <property type="entry name" value="ZnMc_MMP"/>
    <property type="match status" value="1"/>
</dbReference>
<evidence type="ECO:0000256" key="6">
    <source>
        <dbReference type="ARBA" id="ARBA00023049"/>
    </source>
</evidence>
<reference evidence="13" key="1">
    <citation type="submission" date="2016-04" db="EMBL/GenBank/DDBJ databases">
        <title>Cephalotus genome sequencing.</title>
        <authorList>
            <person name="Fukushima K."/>
            <person name="Hasebe M."/>
            <person name="Fang X."/>
        </authorList>
    </citation>
    <scope>NUCLEOTIDE SEQUENCE [LARGE SCALE GENOMIC DNA]</scope>
    <source>
        <strain evidence="13">cv. St1</strain>
    </source>
</reference>
<feature type="signal peptide" evidence="10">
    <location>
        <begin position="1"/>
        <end position="28"/>
    </location>
</feature>
<dbReference type="SUPFAM" id="SSF47090">
    <property type="entry name" value="PGBD-like"/>
    <property type="match status" value="1"/>
</dbReference>
<dbReference type="InterPro" id="IPR006026">
    <property type="entry name" value="Peptidase_Metallo"/>
</dbReference>
<evidence type="ECO:0000256" key="3">
    <source>
        <dbReference type="ARBA" id="ARBA00022723"/>
    </source>
</evidence>
<feature type="binding site" evidence="8">
    <location>
        <position position="278"/>
    </location>
    <ligand>
        <name>Zn(2+)</name>
        <dbReference type="ChEBI" id="CHEBI:29105"/>
        <label>2</label>
        <note>catalytic</note>
    </ligand>
</feature>
<dbReference type="GO" id="GO:0006508">
    <property type="term" value="P:proteolysis"/>
    <property type="evidence" value="ECO:0007669"/>
    <property type="project" value="UniProtKB-KW"/>
</dbReference>
<dbReference type="SMART" id="SM00235">
    <property type="entry name" value="ZnMc"/>
    <property type="match status" value="1"/>
</dbReference>
<dbReference type="AlphaFoldDB" id="A0A1Q3CMV5"/>
<dbReference type="PANTHER" id="PTHR10201">
    <property type="entry name" value="MATRIX METALLOPROTEINASE"/>
    <property type="match status" value="1"/>
</dbReference>
<keyword evidence="9" id="KW-0106">Calcium</keyword>
<feature type="binding site" evidence="9">
    <location>
        <position position="227"/>
    </location>
    <ligand>
        <name>Ca(2+)</name>
        <dbReference type="ChEBI" id="CHEBI:29108"/>
        <label>3</label>
    </ligand>
</feature>
<keyword evidence="10" id="KW-0732">Signal</keyword>
<evidence type="ECO:0000313" key="13">
    <source>
        <dbReference type="Proteomes" id="UP000187406"/>
    </source>
</evidence>
<keyword evidence="4" id="KW-0378">Hydrolase</keyword>
<dbReference type="Gene3D" id="3.40.390.10">
    <property type="entry name" value="Collagenase (Catalytic Domain)"/>
    <property type="match status" value="1"/>
</dbReference>
<evidence type="ECO:0000256" key="4">
    <source>
        <dbReference type="ARBA" id="ARBA00022801"/>
    </source>
</evidence>
<comment type="similarity">
    <text evidence="1">Belongs to the peptidase M10A family. Matrix metalloproteinases (MMPs) subfamily.</text>
</comment>
<feature type="binding site" evidence="9">
    <location>
        <position position="219"/>
    </location>
    <ligand>
        <name>Zn(2+)</name>
        <dbReference type="ChEBI" id="CHEBI:29105"/>
        <label>1</label>
    </ligand>
</feature>
<feature type="binding site" evidence="9">
    <location>
        <position position="246"/>
    </location>
    <ligand>
        <name>Ca(2+)</name>
        <dbReference type="ChEBI" id="CHEBI:29108"/>
        <label>3</label>
    </ligand>
</feature>
<dbReference type="InterPro" id="IPR033739">
    <property type="entry name" value="M10A_MMP"/>
</dbReference>
<dbReference type="PIRSF" id="PIRSF001191">
    <property type="entry name" value="Peptidase_M10A_matrix"/>
    <property type="match status" value="1"/>
</dbReference>
<sequence length="312" mass="34410">KLEMASKVLSLLVFICLLLTLSYKAVLADSDQQNPSPFGFLQSLIGLKIGDRVKGVQDLKKYLQQFGYLNPNQASEGENADLFDENTESAIKNYQMNFNLQSSGILDTQTVSTMSQPRCGVADIVNGSTRMRAGHEMHQHGNSNNSHALYAFFPGNPRWPFPTRALRYAFKSGTRGDAIKPFQNAFARWKRFLPFDLVPQPPYQRAPANLRISFETGDHGDGQPFDGPGGVLAHSYPPQDGRLHMDATEKWSVGAVPDSVDIGTVALHEIGHLLGLDHSSVKEAIMYPSISKGMTKDLANDDIQGIKALYAR</sequence>
<dbReference type="InterPro" id="IPR036365">
    <property type="entry name" value="PGBD-like_sf"/>
</dbReference>
<keyword evidence="5 8" id="KW-0862">Zinc</keyword>
<evidence type="ECO:0000256" key="7">
    <source>
        <dbReference type="PIRSR" id="PIRSR001191-1"/>
    </source>
</evidence>
<comment type="caution">
    <text evidence="12">The sequence shown here is derived from an EMBL/GenBank/DDBJ whole genome shotgun (WGS) entry which is preliminary data.</text>
</comment>
<dbReference type="OrthoDB" id="406838at2759"/>
<dbReference type="InterPro" id="IPR021190">
    <property type="entry name" value="Pept_M10A"/>
</dbReference>
<keyword evidence="3 8" id="KW-0479">Metal-binding</keyword>
<dbReference type="STRING" id="3775.A0A1Q3CMV5"/>
<keyword evidence="2" id="KW-0645">Protease</keyword>
<feature type="binding site" evidence="9">
    <location>
        <position position="226"/>
    </location>
    <ligand>
        <name>Ca(2+)</name>
        <dbReference type="ChEBI" id="CHEBI:29108"/>
        <label>3</label>
    </ligand>
</feature>
<dbReference type="Pfam" id="PF00413">
    <property type="entry name" value="Peptidase_M10"/>
    <property type="match status" value="1"/>
</dbReference>
<feature type="domain" description="Peptidase metallopeptidase" evidence="11">
    <location>
        <begin position="155"/>
        <end position="312"/>
    </location>
</feature>
<protein>
    <submittedName>
        <fullName evidence="12">Peptidase_M10 domain-containing protein/PG_binding_1 domain-containing protein</fullName>
    </submittedName>
</protein>
<feature type="binding site" evidence="9">
    <location>
        <position position="221"/>
    </location>
    <ligand>
        <name>Zn(2+)</name>
        <dbReference type="ChEBI" id="CHEBI:29105"/>
        <label>1</label>
    </ligand>
</feature>
<dbReference type="EMBL" id="BDDD01002392">
    <property type="protein sequence ID" value="GAV81398.1"/>
    <property type="molecule type" value="Genomic_DNA"/>
</dbReference>
<evidence type="ECO:0000256" key="5">
    <source>
        <dbReference type="ARBA" id="ARBA00022833"/>
    </source>
</evidence>
<evidence type="ECO:0000313" key="12">
    <source>
        <dbReference type="EMBL" id="GAV81398.1"/>
    </source>
</evidence>
<dbReference type="GO" id="GO:0031012">
    <property type="term" value="C:extracellular matrix"/>
    <property type="evidence" value="ECO:0007669"/>
    <property type="project" value="InterPro"/>
</dbReference>
<organism evidence="12 13">
    <name type="scientific">Cephalotus follicularis</name>
    <name type="common">Albany pitcher plant</name>
    <dbReference type="NCBI Taxonomy" id="3775"/>
    <lineage>
        <taxon>Eukaryota</taxon>
        <taxon>Viridiplantae</taxon>
        <taxon>Streptophyta</taxon>
        <taxon>Embryophyta</taxon>
        <taxon>Tracheophyta</taxon>
        <taxon>Spermatophyta</taxon>
        <taxon>Magnoliopsida</taxon>
        <taxon>eudicotyledons</taxon>
        <taxon>Gunneridae</taxon>
        <taxon>Pentapetalae</taxon>
        <taxon>rosids</taxon>
        <taxon>fabids</taxon>
        <taxon>Oxalidales</taxon>
        <taxon>Cephalotaceae</taxon>
        <taxon>Cephalotus</taxon>
    </lineage>
</organism>
<accession>A0A1Q3CMV5</accession>
<keyword evidence="13" id="KW-1185">Reference proteome</keyword>
<dbReference type="GO" id="GO:0008270">
    <property type="term" value="F:zinc ion binding"/>
    <property type="evidence" value="ECO:0007669"/>
    <property type="project" value="InterPro"/>
</dbReference>
<dbReference type="InterPro" id="IPR024079">
    <property type="entry name" value="MetalloPept_cat_dom_sf"/>
</dbReference>
<dbReference type="PRINTS" id="PR00138">
    <property type="entry name" value="MATRIXIN"/>
</dbReference>
<feature type="binding site" description="in inhibited form" evidence="9">
    <location>
        <position position="119"/>
    </location>
    <ligand>
        <name>Zn(2+)</name>
        <dbReference type="ChEBI" id="CHEBI:29105"/>
        <label>2</label>
        <note>catalytic</note>
    </ligand>
</feature>
<evidence type="ECO:0000256" key="8">
    <source>
        <dbReference type="PIRSR" id="PIRSR001191-2"/>
    </source>
</evidence>